<protein>
    <submittedName>
        <fullName evidence="1">Uncharacterized protein</fullName>
    </submittedName>
</protein>
<proteinExistence type="predicted"/>
<name>A0AAE0H3A4_9CHLO</name>
<evidence type="ECO:0000313" key="2">
    <source>
        <dbReference type="Proteomes" id="UP001190700"/>
    </source>
</evidence>
<gene>
    <name evidence="1" type="ORF">CYMTET_3464</name>
</gene>
<dbReference type="AlphaFoldDB" id="A0AAE0H3A4"/>
<evidence type="ECO:0000313" key="1">
    <source>
        <dbReference type="EMBL" id="KAK3289108.1"/>
    </source>
</evidence>
<keyword evidence="2" id="KW-1185">Reference proteome</keyword>
<accession>A0AAE0H3A4</accession>
<organism evidence="1 2">
    <name type="scientific">Cymbomonas tetramitiformis</name>
    <dbReference type="NCBI Taxonomy" id="36881"/>
    <lineage>
        <taxon>Eukaryota</taxon>
        <taxon>Viridiplantae</taxon>
        <taxon>Chlorophyta</taxon>
        <taxon>Pyramimonadophyceae</taxon>
        <taxon>Pyramimonadales</taxon>
        <taxon>Pyramimonadaceae</taxon>
        <taxon>Cymbomonas</taxon>
    </lineage>
</organism>
<dbReference type="EMBL" id="LGRX02000235">
    <property type="protein sequence ID" value="KAK3289108.1"/>
    <property type="molecule type" value="Genomic_DNA"/>
</dbReference>
<reference evidence="1 2" key="1">
    <citation type="journal article" date="2015" name="Genome Biol. Evol.">
        <title>Comparative Genomics of a Bacterivorous Green Alga Reveals Evolutionary Causalities and Consequences of Phago-Mixotrophic Mode of Nutrition.</title>
        <authorList>
            <person name="Burns J.A."/>
            <person name="Paasch A."/>
            <person name="Narechania A."/>
            <person name="Kim E."/>
        </authorList>
    </citation>
    <scope>NUCLEOTIDE SEQUENCE [LARGE SCALE GENOMIC DNA]</scope>
    <source>
        <strain evidence="1 2">PLY_AMNH</strain>
    </source>
</reference>
<comment type="caution">
    <text evidence="1">The sequence shown here is derived from an EMBL/GenBank/DDBJ whole genome shotgun (WGS) entry which is preliminary data.</text>
</comment>
<sequence>MLRLCRPSALGESRGNKSTPFEHAMKVCSLNDAIDRYKFNWNAYVSMTNDTSGRALFQNELSVTHAIELRIPVNRLRLRAADAASTGLTLREWATAYGVVTPPHTICACDPDTLCAITGWSRELYNELYMQRGRRKATLIV</sequence>
<dbReference type="Proteomes" id="UP001190700">
    <property type="component" value="Unassembled WGS sequence"/>
</dbReference>